<reference evidence="3 4" key="1">
    <citation type="submission" date="2017-11" db="EMBL/GenBank/DDBJ databases">
        <title>Genome-resolved metagenomics identifies genetic mobility, metabolic interactions, and unexpected diversity in perchlorate-reducing communities.</title>
        <authorList>
            <person name="Barnum T.P."/>
            <person name="Figueroa I.A."/>
            <person name="Carlstrom C.I."/>
            <person name="Lucas L.N."/>
            <person name="Engelbrektson A.L."/>
            <person name="Coates J.D."/>
        </authorList>
    </citation>
    <scope>NUCLEOTIDE SEQUENCE [LARGE SCALE GENOMIC DNA]</scope>
    <source>
        <strain evidence="3">BM301</strain>
    </source>
</reference>
<dbReference type="PROSITE" id="PS51352">
    <property type="entry name" value="THIOREDOXIN_2"/>
    <property type="match status" value="1"/>
</dbReference>
<dbReference type="Pfam" id="PF13098">
    <property type="entry name" value="Thioredoxin_2"/>
    <property type="match status" value="2"/>
</dbReference>
<comment type="caution">
    <text evidence="3">The sequence shown here is derived from an EMBL/GenBank/DDBJ whole genome shotgun (WGS) entry which is preliminary data.</text>
</comment>
<name>A0A2N6D0R1_9GAMM</name>
<evidence type="ECO:0000259" key="2">
    <source>
        <dbReference type="PROSITE" id="PS51352"/>
    </source>
</evidence>
<dbReference type="InterPro" id="IPR036249">
    <property type="entry name" value="Thioredoxin-like_sf"/>
</dbReference>
<dbReference type="CDD" id="cd02951">
    <property type="entry name" value="SoxW"/>
    <property type="match status" value="1"/>
</dbReference>
<dbReference type="STRING" id="1111735.GCA_000428045_01385"/>
<dbReference type="InterPro" id="IPR041737">
    <property type="entry name" value="SoxW"/>
</dbReference>
<feature type="chain" id="PRO_5014891907" description="Thioredoxin domain-containing protein" evidence="1">
    <location>
        <begin position="23"/>
        <end position="341"/>
    </location>
</feature>
<keyword evidence="1" id="KW-0732">Signal</keyword>
<organism evidence="3 4">
    <name type="scientific">Sedimenticola selenatireducens</name>
    <dbReference type="NCBI Taxonomy" id="191960"/>
    <lineage>
        <taxon>Bacteria</taxon>
        <taxon>Pseudomonadati</taxon>
        <taxon>Pseudomonadota</taxon>
        <taxon>Gammaproteobacteria</taxon>
        <taxon>Chromatiales</taxon>
        <taxon>Sedimenticolaceae</taxon>
        <taxon>Sedimenticola</taxon>
    </lineage>
</organism>
<dbReference type="Gene3D" id="3.40.30.10">
    <property type="entry name" value="Glutaredoxin"/>
    <property type="match status" value="2"/>
</dbReference>
<dbReference type="AlphaFoldDB" id="A0A2N6D0R1"/>
<proteinExistence type="predicted"/>
<sequence>MLKSLLLCGWLSLLLLFGGAAAAESEGRFLGARETVYPDWFKESFLDIREDVAEASAEGRRVLLFFHQNGCPYCNLMVERNLAQRDIEEQMRRELDVISVNMWGDRPVMDMDGQEQTEKTFAASLRVQFTPTLLFLNEAGQVILRLNGYIPPATFKLALDYIGGRLEQQQAYRDYLASRQTTVSAGRQLQSQPFFIAAPHDLSLVREPLAVFFEQGDCPACSRMHQELLSDPEIRQLVGRTHAIQLDMWSNTPIITPDGKRTTAREWAQALAINYATSVVLFDPEAGEVIRSEAFFKQFHTASIFDYLLSDAYKTEPSFQRYISARAEQIREQGRDVDIWR</sequence>
<feature type="signal peptide" evidence="1">
    <location>
        <begin position="1"/>
        <end position="22"/>
    </location>
</feature>
<evidence type="ECO:0000313" key="4">
    <source>
        <dbReference type="Proteomes" id="UP000235015"/>
    </source>
</evidence>
<dbReference type="RefSeq" id="WP_273437862.1">
    <property type="nucleotide sequence ID" value="NZ_PKUN01000002.1"/>
</dbReference>
<dbReference type="InterPro" id="IPR012336">
    <property type="entry name" value="Thioredoxin-like_fold"/>
</dbReference>
<protein>
    <recommendedName>
        <fullName evidence="2">Thioredoxin domain-containing protein</fullName>
    </recommendedName>
</protein>
<accession>A0A2N6D0R1</accession>
<feature type="domain" description="Thioredoxin" evidence="2">
    <location>
        <begin position="11"/>
        <end position="164"/>
    </location>
</feature>
<dbReference type="EMBL" id="PKUN01000002">
    <property type="protein sequence ID" value="PLX63260.1"/>
    <property type="molecule type" value="Genomic_DNA"/>
</dbReference>
<evidence type="ECO:0000256" key="1">
    <source>
        <dbReference type="SAM" id="SignalP"/>
    </source>
</evidence>
<evidence type="ECO:0000313" key="3">
    <source>
        <dbReference type="EMBL" id="PLX63260.1"/>
    </source>
</evidence>
<dbReference type="SUPFAM" id="SSF52833">
    <property type="entry name" value="Thioredoxin-like"/>
    <property type="match status" value="1"/>
</dbReference>
<gene>
    <name evidence="3" type="ORF">C0630_03710</name>
</gene>
<dbReference type="Proteomes" id="UP000235015">
    <property type="component" value="Unassembled WGS sequence"/>
</dbReference>
<dbReference type="InterPro" id="IPR013766">
    <property type="entry name" value="Thioredoxin_domain"/>
</dbReference>